<evidence type="ECO:0000259" key="2">
    <source>
        <dbReference type="Pfam" id="PF03732"/>
    </source>
</evidence>
<sequence length="501" mass="57043">MRRPETLKIDISRYKGTDEDSLLRWFVELDDAISARHIEGDEMQVNFALSNLTGRAKTWALGLNLDDPNVFESLEILKSRLKETFELPRAEFRARSALLRLKQGKRDVHAYAQHLRYLASSVTENPVDEHTLINVFIYGLVDGPVKTYMFREDFHTLEKAIAYAEQEDFSLRQSQANSSNYRPTRRQETGGPEPMDLCYIESENSRSLSHKRTARCHRCQKIGQNSHECSVPSTATRPKTGRDDHRWPRKGPRRGSDHVAKLRQQVVSPKMDRVSRAEHPADSATSREFARLLTKIAPNTQSLCVTAPSDEVSLITLKIEVTSGMSLCALVVCGASSSFIRRQSLRDSRLNYVEREFPPTRMTVCLATGASVTVNKRVVGIHYTLEGRQYDDDFIVLDLDDKFDVILGLPWLRKYQPWISWQHRPVKMPAVCWSDGHLMNVLERPQACRCTTSECDGLTCGTVVSATAQDHSVEGHYTVEPASGTCVEDLRLRRRFTTRRD</sequence>
<feature type="domain" description="Retrotransposon gag" evidence="2">
    <location>
        <begin position="47"/>
        <end position="140"/>
    </location>
</feature>
<evidence type="ECO:0000313" key="3">
    <source>
        <dbReference type="EMBL" id="CAK7929323.1"/>
    </source>
</evidence>
<evidence type="ECO:0000256" key="1">
    <source>
        <dbReference type="SAM" id="MobiDB-lite"/>
    </source>
</evidence>
<dbReference type="PANTHER" id="PTHR15503:SF22">
    <property type="entry name" value="TRANSPOSON TY3-I GAG POLYPROTEIN"/>
    <property type="match status" value="1"/>
</dbReference>
<dbReference type="EMBL" id="CAKLBY020000153">
    <property type="protein sequence ID" value="CAK7929323.1"/>
    <property type="molecule type" value="Genomic_DNA"/>
</dbReference>
<organism evidence="3 4">
    <name type="scientific">Peronospora matthiolae</name>
    <dbReference type="NCBI Taxonomy" id="2874970"/>
    <lineage>
        <taxon>Eukaryota</taxon>
        <taxon>Sar</taxon>
        <taxon>Stramenopiles</taxon>
        <taxon>Oomycota</taxon>
        <taxon>Peronosporomycetes</taxon>
        <taxon>Peronosporales</taxon>
        <taxon>Peronosporaceae</taxon>
        <taxon>Peronospora</taxon>
    </lineage>
</organism>
<reference evidence="3" key="1">
    <citation type="submission" date="2024-01" db="EMBL/GenBank/DDBJ databases">
        <authorList>
            <person name="Webb A."/>
        </authorList>
    </citation>
    <scope>NUCLEOTIDE SEQUENCE</scope>
    <source>
        <strain evidence="3">Pm1</strain>
    </source>
</reference>
<gene>
    <name evidence="3" type="ORF">PM001_LOCUS14473</name>
</gene>
<comment type="caution">
    <text evidence="3">The sequence shown here is derived from an EMBL/GenBank/DDBJ whole genome shotgun (WGS) entry which is preliminary data.</text>
</comment>
<dbReference type="Proteomes" id="UP001162060">
    <property type="component" value="Unassembled WGS sequence"/>
</dbReference>
<dbReference type="Gene3D" id="2.40.70.10">
    <property type="entry name" value="Acid Proteases"/>
    <property type="match status" value="1"/>
</dbReference>
<dbReference type="CDD" id="cd00303">
    <property type="entry name" value="retropepsin_like"/>
    <property type="match status" value="1"/>
</dbReference>
<proteinExistence type="predicted"/>
<dbReference type="Pfam" id="PF08284">
    <property type="entry name" value="RVP_2"/>
    <property type="match status" value="1"/>
</dbReference>
<accession>A0AAV1U7K8</accession>
<feature type="region of interest" description="Disordered" evidence="1">
    <location>
        <begin position="173"/>
        <end position="194"/>
    </location>
</feature>
<dbReference type="InterPro" id="IPR005162">
    <property type="entry name" value="Retrotrans_gag_dom"/>
</dbReference>
<dbReference type="InterPro" id="IPR032567">
    <property type="entry name" value="RTL1-rel"/>
</dbReference>
<name>A0AAV1U7K8_9STRA</name>
<evidence type="ECO:0000313" key="4">
    <source>
        <dbReference type="Proteomes" id="UP001162060"/>
    </source>
</evidence>
<protein>
    <recommendedName>
        <fullName evidence="2">Retrotransposon gag domain-containing protein</fullName>
    </recommendedName>
</protein>
<dbReference type="InterPro" id="IPR021109">
    <property type="entry name" value="Peptidase_aspartic_dom_sf"/>
</dbReference>
<dbReference type="PANTHER" id="PTHR15503">
    <property type="entry name" value="LDOC1 RELATED"/>
    <property type="match status" value="1"/>
</dbReference>
<dbReference type="Pfam" id="PF03732">
    <property type="entry name" value="Retrotrans_gag"/>
    <property type="match status" value="1"/>
</dbReference>
<feature type="compositionally biased region" description="Polar residues" evidence="1">
    <location>
        <begin position="227"/>
        <end position="237"/>
    </location>
</feature>
<dbReference type="AlphaFoldDB" id="A0AAV1U7K8"/>
<feature type="region of interest" description="Disordered" evidence="1">
    <location>
        <begin position="227"/>
        <end position="258"/>
    </location>
</feature>
<feature type="compositionally biased region" description="Polar residues" evidence="1">
    <location>
        <begin position="173"/>
        <end position="182"/>
    </location>
</feature>